<sequence length="556" mass="62059">MSQAIVQRACAKLSSALVDETVARLNFTADLRDTLEAFDAIQPMLDKAEMQPFMDSKVSFWLQRACNAAYKTIDTVDELQDARPQPTATMTRMLPRLAIMKNAMAIQVQETKKLVMWVQEYSRELSGYIADKTIIFQKVIEERKTGPVFEEAMVLKRGSDKQRIIAALLSTEPNITQEHITILPIFGFPGSGKTTLAQMVFNDTHSLLGYDFRAWVHVSPHFNFHTIGKFIICQVSGRGQEEISHSSSDVEGMESIMKRLHKLLDGKKVLLVLDELWEEDPIQLQLLKSMLTFLGDKMDVIVTTCNQAVARKTCTVEPYRLKLLSDETCWEIIKKSIRFEAGEEELEKIGRKITSKCWGVPSIARQYAGMLDSSRDANKWKRTMQMNIWSWGVPSALSSLELCYMSMPPDLRLCFDNYCAVFPTGHNIVKDDLVQQWIALHLVEQSDILSAAQIAEKHITRLQDMAFLQTAELDHATGDDKGAIVFTMHDMMHHLGILFLPNLSYRQAINPQGGRCGAPRSRGGAAGPGSGRGGSGSGRGGAGGGGLGVGRRRSER</sequence>
<keyword evidence="3" id="KW-0677">Repeat</keyword>
<feature type="compositionally biased region" description="Gly residues" evidence="7">
    <location>
        <begin position="524"/>
        <end position="549"/>
    </location>
</feature>
<comment type="caution">
    <text evidence="11">The sequence shown here is derived from an EMBL/GenBank/DDBJ whole genome shotgun (WGS) entry which is preliminary data.</text>
</comment>
<feature type="non-terminal residue" evidence="11">
    <location>
        <position position="556"/>
    </location>
</feature>
<feature type="domain" description="Disease resistance protein winged helix" evidence="10">
    <location>
        <begin position="421"/>
        <end position="495"/>
    </location>
</feature>
<comment type="similarity">
    <text evidence="1">Belongs to the disease resistance NB-LRR family.</text>
</comment>
<evidence type="ECO:0000256" key="5">
    <source>
        <dbReference type="ARBA" id="ARBA00022821"/>
    </source>
</evidence>
<dbReference type="Proteomes" id="UP000815260">
    <property type="component" value="Chromosome 2B"/>
</dbReference>
<dbReference type="GO" id="GO:0005524">
    <property type="term" value="F:ATP binding"/>
    <property type="evidence" value="ECO:0007669"/>
    <property type="project" value="UniProtKB-KW"/>
</dbReference>
<dbReference type="GO" id="GO:0006952">
    <property type="term" value="P:defense response"/>
    <property type="evidence" value="ECO:0007669"/>
    <property type="project" value="UniProtKB-KW"/>
</dbReference>
<dbReference type="SUPFAM" id="SSF52540">
    <property type="entry name" value="P-loop containing nucleoside triphosphate hydrolases"/>
    <property type="match status" value="1"/>
</dbReference>
<accession>A0A9R1J6E3</accession>
<evidence type="ECO:0000313" key="11">
    <source>
        <dbReference type="EMBL" id="KAF7005960.1"/>
    </source>
</evidence>
<organism evidence="11">
    <name type="scientific">Triticum aestivum</name>
    <name type="common">Wheat</name>
    <dbReference type="NCBI Taxonomy" id="4565"/>
    <lineage>
        <taxon>Eukaryota</taxon>
        <taxon>Viridiplantae</taxon>
        <taxon>Streptophyta</taxon>
        <taxon>Embryophyta</taxon>
        <taxon>Tracheophyta</taxon>
        <taxon>Spermatophyta</taxon>
        <taxon>Magnoliopsida</taxon>
        <taxon>Liliopsida</taxon>
        <taxon>Poales</taxon>
        <taxon>Poaceae</taxon>
        <taxon>BOP clade</taxon>
        <taxon>Pooideae</taxon>
        <taxon>Triticodae</taxon>
        <taxon>Triticeae</taxon>
        <taxon>Triticinae</taxon>
        <taxon>Triticum</taxon>
    </lineage>
</organism>
<dbReference type="AlphaFoldDB" id="A0A9R1J6E3"/>
<evidence type="ECO:0000259" key="9">
    <source>
        <dbReference type="Pfam" id="PF18052"/>
    </source>
</evidence>
<dbReference type="PANTHER" id="PTHR36766:SF73">
    <property type="entry name" value="NB-ARC DOMAIN-CONTAINING PROTEIN"/>
    <property type="match status" value="1"/>
</dbReference>
<feature type="region of interest" description="Disordered" evidence="7">
    <location>
        <begin position="511"/>
        <end position="556"/>
    </location>
</feature>
<evidence type="ECO:0000256" key="6">
    <source>
        <dbReference type="ARBA" id="ARBA00022840"/>
    </source>
</evidence>
<dbReference type="InterPro" id="IPR041118">
    <property type="entry name" value="Rx_N"/>
</dbReference>
<reference evidence="11" key="2">
    <citation type="submission" date="2020-03" db="EMBL/GenBank/DDBJ databases">
        <title>The second near-complete assembly of the hexaploid bread wheat (Triticum aestivum) genome.</title>
        <authorList>
            <person name="Zimin A.V."/>
            <person name="Puiu D."/>
            <person name="Shumante A."/>
            <person name="Alonge M."/>
            <person name="Salzberg S.L."/>
        </authorList>
    </citation>
    <scope>NUCLEOTIDE SEQUENCE</scope>
    <source>
        <tissue evidence="11">Leaf</tissue>
    </source>
</reference>
<evidence type="ECO:0000259" key="10">
    <source>
        <dbReference type="Pfam" id="PF23559"/>
    </source>
</evidence>
<dbReference type="InterPro" id="IPR002182">
    <property type="entry name" value="NB-ARC"/>
</dbReference>
<evidence type="ECO:0000256" key="3">
    <source>
        <dbReference type="ARBA" id="ARBA00022737"/>
    </source>
</evidence>
<evidence type="ECO:0000259" key="8">
    <source>
        <dbReference type="Pfam" id="PF00931"/>
    </source>
</evidence>
<feature type="domain" description="Disease resistance N-terminal" evidence="9">
    <location>
        <begin position="6"/>
        <end position="80"/>
    </location>
</feature>
<evidence type="ECO:0000256" key="7">
    <source>
        <dbReference type="SAM" id="MobiDB-lite"/>
    </source>
</evidence>
<keyword evidence="6" id="KW-0067">ATP-binding</keyword>
<dbReference type="OrthoDB" id="1901675at2759"/>
<dbReference type="GO" id="GO:0043531">
    <property type="term" value="F:ADP binding"/>
    <property type="evidence" value="ECO:0007669"/>
    <property type="project" value="InterPro"/>
</dbReference>
<name>A0A9R1J6E3_WHEAT</name>
<keyword evidence="2" id="KW-0433">Leucine-rich repeat</keyword>
<dbReference type="Pfam" id="PF00931">
    <property type="entry name" value="NB-ARC"/>
    <property type="match status" value="1"/>
</dbReference>
<dbReference type="InterPro" id="IPR058922">
    <property type="entry name" value="WHD_DRP"/>
</dbReference>
<dbReference type="Gene3D" id="1.10.10.10">
    <property type="entry name" value="Winged helix-like DNA-binding domain superfamily/Winged helix DNA-binding domain"/>
    <property type="match status" value="1"/>
</dbReference>
<keyword evidence="5" id="KW-0611">Plant defense</keyword>
<evidence type="ECO:0000256" key="2">
    <source>
        <dbReference type="ARBA" id="ARBA00022614"/>
    </source>
</evidence>
<dbReference type="Gene3D" id="3.40.50.300">
    <property type="entry name" value="P-loop containing nucleotide triphosphate hydrolases"/>
    <property type="match status" value="1"/>
</dbReference>
<dbReference type="Pfam" id="PF23559">
    <property type="entry name" value="WHD_DRP"/>
    <property type="match status" value="1"/>
</dbReference>
<dbReference type="EMBL" id="CM022215">
    <property type="protein sequence ID" value="KAF7005960.1"/>
    <property type="molecule type" value="Genomic_DNA"/>
</dbReference>
<evidence type="ECO:0008006" key="12">
    <source>
        <dbReference type="Google" id="ProtNLM"/>
    </source>
</evidence>
<evidence type="ECO:0000256" key="1">
    <source>
        <dbReference type="ARBA" id="ARBA00008894"/>
    </source>
</evidence>
<keyword evidence="4" id="KW-0547">Nucleotide-binding</keyword>
<proteinExistence type="inferred from homology"/>
<protein>
    <recommendedName>
        <fullName evidence="12">NB-ARC domain-containing protein</fullName>
    </recommendedName>
</protein>
<dbReference type="Pfam" id="PF18052">
    <property type="entry name" value="Rx_N"/>
    <property type="match status" value="1"/>
</dbReference>
<evidence type="ECO:0000256" key="4">
    <source>
        <dbReference type="ARBA" id="ARBA00022741"/>
    </source>
</evidence>
<reference evidence="11" key="1">
    <citation type="journal article" date="2017" name="Gigascience">
        <title>The first near-complete assembly of the hexaploid bread wheat genome, Triticum aestivum.</title>
        <authorList>
            <person name="Zimin A.V."/>
            <person name="Puiu D."/>
            <person name="Hall R."/>
            <person name="Kingan S."/>
            <person name="Clavijo B.J."/>
            <person name="Salzberg S.L."/>
        </authorList>
    </citation>
    <scope>NUCLEOTIDE SEQUENCE</scope>
    <source>
        <tissue evidence="11">Leaf</tissue>
    </source>
</reference>
<feature type="domain" description="NB-ARC" evidence="8">
    <location>
        <begin position="176"/>
        <end position="336"/>
    </location>
</feature>
<gene>
    <name evidence="11" type="ORF">CFC21_021039</name>
</gene>
<dbReference type="PANTHER" id="PTHR36766">
    <property type="entry name" value="PLANT BROAD-SPECTRUM MILDEW RESISTANCE PROTEIN RPW8"/>
    <property type="match status" value="1"/>
</dbReference>
<dbReference type="InterPro" id="IPR027417">
    <property type="entry name" value="P-loop_NTPase"/>
</dbReference>
<dbReference type="InterPro" id="IPR036388">
    <property type="entry name" value="WH-like_DNA-bd_sf"/>
</dbReference>
<dbReference type="PRINTS" id="PR00364">
    <property type="entry name" value="DISEASERSIST"/>
</dbReference>